<dbReference type="InterPro" id="IPR036259">
    <property type="entry name" value="MFS_trans_sf"/>
</dbReference>
<dbReference type="InterPro" id="IPR010291">
    <property type="entry name" value="Ion_channel_UNC-93"/>
</dbReference>
<evidence type="ECO:0000256" key="3">
    <source>
        <dbReference type="ARBA" id="ARBA00022989"/>
    </source>
</evidence>
<dbReference type="Gene3D" id="1.20.1250.20">
    <property type="entry name" value="MFS general substrate transporter like domains"/>
    <property type="match status" value="1"/>
</dbReference>
<protein>
    <recommendedName>
        <fullName evidence="8">MFS general substrate transporter</fullName>
    </recommendedName>
</protein>
<comment type="subcellular location">
    <subcellularLocation>
        <location evidence="1">Membrane</location>
        <topology evidence="1">Multi-pass membrane protein</topology>
    </subcellularLocation>
</comment>
<sequence>MSDGEKFYDTSDAGSYGETPRVYERYKGWKGIYYHPITQITMLGFVCFMGPGLFNALTGLGGGGQVDSVTNSKSNAALYSTFAIMAFFAGSVNNKLGSKLTLLLGTFGYCLFIGSYLALNIHPDAGGFVIAAGAILGICAGLLWTAQGSIMLSYPTEAEKGRFIAIFWSIFNLGGVVGAAVSLGQNIHSTSNSVGNGTYIGFVVLTAIGIALPIFMVNPRNMIRTDGTKVPIPLQPSWKTQFYALWVALVTDPMIILLFPMFFSSNWFYTWQFSGFNGAIFNIRARALNNLLYWSSQIFGSIFMSFVLDLKRFRRRTRAFSGWVILLLMTFVIHVWAFFYQKEYTRDTYANDAQRIDIFDPQYIGKAFLYVLFGVFDAMWQSTIYWLMGAMSNDPAKLAYFSGFCTPSLISHIQDIHTVALSLTDKAIQSAGNAGIWAADAAKIPYMNMFLSTWILLVAGLVFALPMIYLRVKDHTDASDETVAQLEAEADGTRNEHA</sequence>
<evidence type="ECO:0000256" key="5">
    <source>
        <dbReference type="SAM" id="Phobius"/>
    </source>
</evidence>
<evidence type="ECO:0000256" key="4">
    <source>
        <dbReference type="ARBA" id="ARBA00023136"/>
    </source>
</evidence>
<feature type="transmembrane region" description="Helical" evidence="5">
    <location>
        <begin position="291"/>
        <end position="308"/>
    </location>
</feature>
<feature type="transmembrane region" description="Helical" evidence="5">
    <location>
        <begin position="242"/>
        <end position="263"/>
    </location>
</feature>
<reference evidence="6 7" key="1">
    <citation type="submission" date="2024-01" db="EMBL/GenBank/DDBJ databases">
        <title>A draft genome for the cacao thread blight pathogen Marasmiellus scandens.</title>
        <authorList>
            <person name="Baruah I.K."/>
            <person name="Leung J."/>
            <person name="Bukari Y."/>
            <person name="Amoako-Attah I."/>
            <person name="Meinhardt L.W."/>
            <person name="Bailey B.A."/>
            <person name="Cohen S.P."/>
        </authorList>
    </citation>
    <scope>NUCLEOTIDE SEQUENCE [LARGE SCALE GENOMIC DNA]</scope>
    <source>
        <strain evidence="6 7">GH-19</strain>
    </source>
</reference>
<name>A0ABR1JYQ4_9AGAR</name>
<evidence type="ECO:0000256" key="2">
    <source>
        <dbReference type="ARBA" id="ARBA00022692"/>
    </source>
</evidence>
<dbReference type="EMBL" id="JBANRG010000003">
    <property type="protein sequence ID" value="KAK7468410.1"/>
    <property type="molecule type" value="Genomic_DNA"/>
</dbReference>
<dbReference type="PANTHER" id="PTHR23294">
    <property type="entry name" value="ET TRANSLATION PRODUCT-RELATED"/>
    <property type="match status" value="1"/>
</dbReference>
<keyword evidence="4 5" id="KW-0472">Membrane</keyword>
<gene>
    <name evidence="6" type="ORF">VKT23_002925</name>
</gene>
<feature type="transmembrane region" description="Helical" evidence="5">
    <location>
        <begin position="449"/>
        <end position="470"/>
    </location>
</feature>
<feature type="transmembrane region" description="Helical" evidence="5">
    <location>
        <begin position="125"/>
        <end position="144"/>
    </location>
</feature>
<feature type="transmembrane region" description="Helical" evidence="5">
    <location>
        <begin position="367"/>
        <end position="388"/>
    </location>
</feature>
<dbReference type="SUPFAM" id="SSF103473">
    <property type="entry name" value="MFS general substrate transporter"/>
    <property type="match status" value="1"/>
</dbReference>
<feature type="transmembrane region" description="Helical" evidence="5">
    <location>
        <begin position="199"/>
        <end position="217"/>
    </location>
</feature>
<comment type="caution">
    <text evidence="6">The sequence shown here is derived from an EMBL/GenBank/DDBJ whole genome shotgun (WGS) entry which is preliminary data.</text>
</comment>
<dbReference type="Pfam" id="PF05978">
    <property type="entry name" value="UNC-93"/>
    <property type="match status" value="1"/>
</dbReference>
<evidence type="ECO:0008006" key="8">
    <source>
        <dbReference type="Google" id="ProtNLM"/>
    </source>
</evidence>
<dbReference type="Proteomes" id="UP001498398">
    <property type="component" value="Unassembled WGS sequence"/>
</dbReference>
<evidence type="ECO:0000256" key="1">
    <source>
        <dbReference type="ARBA" id="ARBA00004141"/>
    </source>
</evidence>
<proteinExistence type="predicted"/>
<keyword evidence="2 5" id="KW-0812">Transmembrane</keyword>
<keyword evidence="3 5" id="KW-1133">Transmembrane helix</keyword>
<feature type="transmembrane region" description="Helical" evidence="5">
    <location>
        <begin position="100"/>
        <end position="119"/>
    </location>
</feature>
<dbReference type="PANTHER" id="PTHR23294:SF59">
    <property type="entry name" value="UNC93-LIKE PROTEIN C922.05C"/>
    <property type="match status" value="1"/>
</dbReference>
<feature type="transmembrane region" description="Helical" evidence="5">
    <location>
        <begin position="32"/>
        <end position="56"/>
    </location>
</feature>
<feature type="transmembrane region" description="Helical" evidence="5">
    <location>
        <begin position="76"/>
        <end position="93"/>
    </location>
</feature>
<keyword evidence="7" id="KW-1185">Reference proteome</keyword>
<feature type="transmembrane region" description="Helical" evidence="5">
    <location>
        <begin position="320"/>
        <end position="339"/>
    </location>
</feature>
<dbReference type="InterPro" id="IPR051617">
    <property type="entry name" value="UNC-93-like_regulator"/>
</dbReference>
<feature type="transmembrane region" description="Helical" evidence="5">
    <location>
        <begin position="165"/>
        <end position="187"/>
    </location>
</feature>
<accession>A0ABR1JYQ4</accession>
<evidence type="ECO:0000313" key="6">
    <source>
        <dbReference type="EMBL" id="KAK7468410.1"/>
    </source>
</evidence>
<organism evidence="6 7">
    <name type="scientific">Marasmiellus scandens</name>
    <dbReference type="NCBI Taxonomy" id="2682957"/>
    <lineage>
        <taxon>Eukaryota</taxon>
        <taxon>Fungi</taxon>
        <taxon>Dikarya</taxon>
        <taxon>Basidiomycota</taxon>
        <taxon>Agaricomycotina</taxon>
        <taxon>Agaricomycetes</taxon>
        <taxon>Agaricomycetidae</taxon>
        <taxon>Agaricales</taxon>
        <taxon>Marasmiineae</taxon>
        <taxon>Omphalotaceae</taxon>
        <taxon>Marasmiellus</taxon>
    </lineage>
</organism>
<evidence type="ECO:0000313" key="7">
    <source>
        <dbReference type="Proteomes" id="UP001498398"/>
    </source>
</evidence>